<comment type="caution">
    <text evidence="2">The sequence shown here is derived from an EMBL/GenBank/DDBJ whole genome shotgun (WGS) entry which is preliminary data.</text>
</comment>
<dbReference type="SUPFAM" id="SSF53474">
    <property type="entry name" value="alpha/beta-Hydrolases"/>
    <property type="match status" value="1"/>
</dbReference>
<dbReference type="AlphaFoldDB" id="A0A811QW06"/>
<evidence type="ECO:0000313" key="2">
    <source>
        <dbReference type="EMBL" id="CAD6263528.1"/>
    </source>
</evidence>
<reference evidence="2" key="1">
    <citation type="submission" date="2020-10" db="EMBL/GenBank/DDBJ databases">
        <authorList>
            <person name="Han B."/>
            <person name="Lu T."/>
            <person name="Zhao Q."/>
            <person name="Huang X."/>
            <person name="Zhao Y."/>
        </authorList>
    </citation>
    <scope>NUCLEOTIDE SEQUENCE</scope>
</reference>
<dbReference type="PANTHER" id="PTHR22778:SF56">
    <property type="entry name" value="SERINE HYDROLASE FSH DOMAIN-CONTAINING PROTEIN"/>
    <property type="match status" value="1"/>
</dbReference>
<dbReference type="Proteomes" id="UP000604825">
    <property type="component" value="Unassembled WGS sequence"/>
</dbReference>
<name>A0A811QW06_9POAL</name>
<dbReference type="InterPro" id="IPR029058">
    <property type="entry name" value="AB_hydrolase_fold"/>
</dbReference>
<gene>
    <name evidence="2" type="ORF">NCGR_LOCUS46833</name>
</gene>
<dbReference type="InterPro" id="IPR005645">
    <property type="entry name" value="FSH-like_dom"/>
</dbReference>
<dbReference type="EMBL" id="CAJGYO010000012">
    <property type="protein sequence ID" value="CAD6263528.1"/>
    <property type="molecule type" value="Genomic_DNA"/>
</dbReference>
<protein>
    <recommendedName>
        <fullName evidence="1">Serine hydrolase domain-containing protein</fullName>
    </recommendedName>
</protein>
<dbReference type="PANTHER" id="PTHR22778">
    <property type="entry name" value="OVARIAN CANCER GENE-2 PROTEIN-RELATED"/>
    <property type="match status" value="1"/>
</dbReference>
<accession>A0A811QW06</accession>
<dbReference type="OrthoDB" id="414698at2759"/>
<dbReference type="Pfam" id="PF03959">
    <property type="entry name" value="FSH1"/>
    <property type="match status" value="1"/>
</dbReference>
<feature type="domain" description="Serine hydrolase" evidence="1">
    <location>
        <begin position="14"/>
        <end position="200"/>
    </location>
</feature>
<organism evidence="2 3">
    <name type="scientific">Miscanthus lutarioriparius</name>
    <dbReference type="NCBI Taxonomy" id="422564"/>
    <lineage>
        <taxon>Eukaryota</taxon>
        <taxon>Viridiplantae</taxon>
        <taxon>Streptophyta</taxon>
        <taxon>Embryophyta</taxon>
        <taxon>Tracheophyta</taxon>
        <taxon>Spermatophyta</taxon>
        <taxon>Magnoliopsida</taxon>
        <taxon>Liliopsida</taxon>
        <taxon>Poales</taxon>
        <taxon>Poaceae</taxon>
        <taxon>PACMAD clade</taxon>
        <taxon>Panicoideae</taxon>
        <taxon>Andropogonodae</taxon>
        <taxon>Andropogoneae</taxon>
        <taxon>Saccharinae</taxon>
        <taxon>Miscanthus</taxon>
    </lineage>
</organism>
<keyword evidence="3" id="KW-1185">Reference proteome</keyword>
<dbReference type="Gene3D" id="3.40.50.1820">
    <property type="entry name" value="alpha/beta hydrolase"/>
    <property type="match status" value="1"/>
</dbReference>
<sequence>MPWLQDGGEREASRRPRFLCLHGFRTSGEIMRRQVVGRWAPEVTVRLDLVFADAPFPAEGASPVAGVLDFDPPYYEWCQFVGEDFLSCRNLDGCFSYLEELMSRDGPFDGLLGFSQGAGLSAALAGLQQQVKCVIVIAGAKIRAPVAVARAFDSKITCPSLHFVGDEDFVKVHSEELVQAFADPLVIRHPCGHTVPKLDEKGLQTMLTYLDKIEREIWEHSSTDTEIMGSN</sequence>
<proteinExistence type="predicted"/>
<evidence type="ECO:0000313" key="3">
    <source>
        <dbReference type="Proteomes" id="UP000604825"/>
    </source>
</evidence>
<evidence type="ECO:0000259" key="1">
    <source>
        <dbReference type="Pfam" id="PF03959"/>
    </source>
</evidence>